<dbReference type="KEGG" id="iag:Igag_1087"/>
<dbReference type="EMBL" id="CP002098">
    <property type="protein sequence ID" value="ADM27900.1"/>
    <property type="molecule type" value="Genomic_DNA"/>
</dbReference>
<proteinExistence type="predicted"/>
<name>E0SNV4_IGNAA</name>
<feature type="transmembrane region" description="Helical" evidence="6">
    <location>
        <begin position="46"/>
        <end position="66"/>
    </location>
</feature>
<evidence type="ECO:0000256" key="5">
    <source>
        <dbReference type="ARBA" id="ARBA00023136"/>
    </source>
</evidence>
<evidence type="ECO:0000313" key="7">
    <source>
        <dbReference type="EMBL" id="ADM27900.1"/>
    </source>
</evidence>
<keyword evidence="2" id="KW-1003">Cell membrane</keyword>
<keyword evidence="3 6" id="KW-0812">Transmembrane</keyword>
<feature type="transmembrane region" description="Helical" evidence="6">
    <location>
        <begin position="6"/>
        <end position="26"/>
    </location>
</feature>
<dbReference type="PANTHER" id="PTHR34583">
    <property type="entry name" value="ANTIPORTER SUBUNIT MNHC2-RELATED"/>
    <property type="match status" value="1"/>
</dbReference>
<gene>
    <name evidence="7" type="ordered locus">Igag_1087</name>
</gene>
<dbReference type="Proteomes" id="UP000001304">
    <property type="component" value="Chromosome"/>
</dbReference>
<dbReference type="STRING" id="583356.Igag_1087"/>
<evidence type="ECO:0000256" key="3">
    <source>
        <dbReference type="ARBA" id="ARBA00022692"/>
    </source>
</evidence>
<reference evidence="7 8" key="1">
    <citation type="journal article" date="2010" name="Stand. Genomic Sci.">
        <title>Complete genome sequence of Ignisphaera aggregans type strain (AQ1.S1).</title>
        <authorList>
            <person name="Goker M."/>
            <person name="Held B."/>
            <person name="Lapidus A."/>
            <person name="Nolan M."/>
            <person name="Spring S."/>
            <person name="Yasawong M."/>
            <person name="Lucas S."/>
            <person name="Glavina Del Rio T."/>
            <person name="Tice H."/>
            <person name="Cheng J.F."/>
            <person name="Goodwin L."/>
            <person name="Tapia R."/>
            <person name="Pitluck S."/>
            <person name="Liolios K."/>
            <person name="Ivanova N."/>
            <person name="Mavromatis K."/>
            <person name="Mikhailova N."/>
            <person name="Pati A."/>
            <person name="Chen A."/>
            <person name="Palaniappan K."/>
            <person name="Brambilla E."/>
            <person name="Land M."/>
            <person name="Hauser L."/>
            <person name="Chang Y.J."/>
            <person name="Jeffries C.D."/>
            <person name="Brettin T."/>
            <person name="Detter J.C."/>
            <person name="Han C."/>
            <person name="Rohde M."/>
            <person name="Sikorski J."/>
            <person name="Woyke T."/>
            <person name="Bristow J."/>
            <person name="Eisen J.A."/>
            <person name="Markowitz V."/>
            <person name="Hugenholtz P."/>
            <person name="Kyrpides N.C."/>
            <person name="Klenk H.P."/>
        </authorList>
    </citation>
    <scope>NUCLEOTIDE SEQUENCE [LARGE SCALE GENOMIC DNA]</scope>
    <source>
        <strain evidence="8">DSM 17230 / JCM 13409 / AQ1.S1</strain>
    </source>
</reference>
<organism evidence="7 8">
    <name type="scientific">Ignisphaera aggregans (strain DSM 17230 / JCM 13409 / AQ1.S1)</name>
    <dbReference type="NCBI Taxonomy" id="583356"/>
    <lineage>
        <taxon>Archaea</taxon>
        <taxon>Thermoproteota</taxon>
        <taxon>Thermoprotei</taxon>
        <taxon>Desulfurococcales</taxon>
        <taxon>Desulfurococcaceae</taxon>
        <taxon>Ignisphaera</taxon>
    </lineage>
</organism>
<dbReference type="HOGENOM" id="CLU_082058_2_1_2"/>
<protein>
    <submittedName>
        <fullName evidence="7">NADH-ubiquinone oxidoreductase chain 4L</fullName>
    </submittedName>
</protein>
<keyword evidence="5 6" id="KW-0472">Membrane</keyword>
<dbReference type="AlphaFoldDB" id="E0SNV4"/>
<dbReference type="Pfam" id="PF00420">
    <property type="entry name" value="Oxidored_q2"/>
    <property type="match status" value="1"/>
</dbReference>
<evidence type="ECO:0000313" key="8">
    <source>
        <dbReference type="Proteomes" id="UP000001304"/>
    </source>
</evidence>
<keyword evidence="7" id="KW-0830">Ubiquinone</keyword>
<sequence length="135" mass="14945">MDMIKLCLNLLAISIITNILLAVYGVVKRPSMIKKIIALDMLNNSICILVTYIGYIGIGSVPPVYMSHDDKTLELLILRAVDPLPQALIVTAIVINLSITLFLCVLTLQIYRVAKTTNIHSILRQRELLEELSGG</sequence>
<evidence type="ECO:0000256" key="2">
    <source>
        <dbReference type="ARBA" id="ARBA00022475"/>
    </source>
</evidence>
<evidence type="ECO:0000256" key="6">
    <source>
        <dbReference type="SAM" id="Phobius"/>
    </source>
</evidence>
<dbReference type="InterPro" id="IPR039428">
    <property type="entry name" value="NUOK/Mnh_C1-like"/>
</dbReference>
<keyword evidence="8" id="KW-1185">Reference proteome</keyword>
<dbReference type="BioCyc" id="IAGG583356:GHAH-1068-MONOMER"/>
<accession>E0SNV4</accession>
<dbReference type="PANTHER" id="PTHR34583:SF2">
    <property type="entry name" value="ANTIPORTER SUBUNIT MNHC2-RELATED"/>
    <property type="match status" value="1"/>
</dbReference>
<dbReference type="Gene3D" id="1.10.287.3510">
    <property type="match status" value="1"/>
</dbReference>
<evidence type="ECO:0000256" key="4">
    <source>
        <dbReference type="ARBA" id="ARBA00022989"/>
    </source>
</evidence>
<dbReference type="GO" id="GO:0005886">
    <property type="term" value="C:plasma membrane"/>
    <property type="evidence" value="ECO:0007669"/>
    <property type="project" value="UniProtKB-SubCell"/>
</dbReference>
<keyword evidence="4 6" id="KW-1133">Transmembrane helix</keyword>
<feature type="transmembrane region" description="Helical" evidence="6">
    <location>
        <begin position="86"/>
        <end position="111"/>
    </location>
</feature>
<comment type="subcellular location">
    <subcellularLocation>
        <location evidence="1">Cell membrane</location>
        <topology evidence="1">Multi-pass membrane protein</topology>
    </subcellularLocation>
</comment>
<evidence type="ECO:0000256" key="1">
    <source>
        <dbReference type="ARBA" id="ARBA00004651"/>
    </source>
</evidence>
<dbReference type="InterPro" id="IPR050601">
    <property type="entry name" value="CPA3_antiporter_subunitC"/>
</dbReference>